<evidence type="ECO:0000256" key="7">
    <source>
        <dbReference type="ARBA" id="ARBA00022692"/>
    </source>
</evidence>
<evidence type="ECO:0000313" key="24">
    <source>
        <dbReference type="EMBL" id="SHM62878.1"/>
    </source>
</evidence>
<evidence type="ECO:0000256" key="9">
    <source>
        <dbReference type="ARBA" id="ARBA00022737"/>
    </source>
</evidence>
<dbReference type="CDD" id="cd00371">
    <property type="entry name" value="HMA"/>
    <property type="match status" value="2"/>
</dbReference>
<evidence type="ECO:0000256" key="11">
    <source>
        <dbReference type="ARBA" id="ARBA00022796"/>
    </source>
</evidence>
<dbReference type="GO" id="GO:0005886">
    <property type="term" value="C:plasma membrane"/>
    <property type="evidence" value="ECO:0007669"/>
    <property type="project" value="UniProtKB-SubCell"/>
</dbReference>
<dbReference type="RefSeq" id="WP_073256937.1">
    <property type="nucleotide sequence ID" value="NZ_FRCR01000008.1"/>
</dbReference>
<dbReference type="InterPro" id="IPR059000">
    <property type="entry name" value="ATPase_P-type_domA"/>
</dbReference>
<evidence type="ECO:0000256" key="22">
    <source>
        <dbReference type="RuleBase" id="RU362081"/>
    </source>
</evidence>
<dbReference type="CDD" id="cd02094">
    <property type="entry name" value="P-type_ATPase_Cu-like"/>
    <property type="match status" value="1"/>
</dbReference>
<dbReference type="EC" id="7.2.2.8" evidence="3"/>
<keyword evidence="5" id="KW-0813">Transport</keyword>
<dbReference type="NCBIfam" id="TIGR01494">
    <property type="entry name" value="ATPase_P-type"/>
    <property type="match status" value="1"/>
</dbReference>
<dbReference type="STRING" id="447595.SAMN05660826_01510"/>
<dbReference type="SFLD" id="SFLDG00002">
    <property type="entry name" value="C1.7:_P-type_atpase_like"/>
    <property type="match status" value="1"/>
</dbReference>
<keyword evidence="11" id="KW-0187">Copper transport</keyword>
<keyword evidence="18 22" id="KW-0472">Membrane</keyword>
<accession>A0A1M7KCD6</accession>
<dbReference type="Pfam" id="PF00702">
    <property type="entry name" value="Hydrolase"/>
    <property type="match status" value="1"/>
</dbReference>
<evidence type="ECO:0000256" key="3">
    <source>
        <dbReference type="ARBA" id="ARBA00012517"/>
    </source>
</evidence>
<dbReference type="InterPro" id="IPR006122">
    <property type="entry name" value="HMA_Cu_ion-bd"/>
</dbReference>
<dbReference type="SUPFAM" id="SSF81665">
    <property type="entry name" value="Calcium ATPase, transmembrane domain M"/>
    <property type="match status" value="1"/>
</dbReference>
<evidence type="ECO:0000256" key="19">
    <source>
        <dbReference type="ARBA" id="ARBA00029719"/>
    </source>
</evidence>
<comment type="catalytic activity">
    <reaction evidence="21">
        <text>Cu(+)(in) + ATP + H2O = Cu(+)(out) + ADP + phosphate + H(+)</text>
        <dbReference type="Rhea" id="RHEA:25792"/>
        <dbReference type="ChEBI" id="CHEBI:15377"/>
        <dbReference type="ChEBI" id="CHEBI:15378"/>
        <dbReference type="ChEBI" id="CHEBI:30616"/>
        <dbReference type="ChEBI" id="CHEBI:43474"/>
        <dbReference type="ChEBI" id="CHEBI:49552"/>
        <dbReference type="ChEBI" id="CHEBI:456216"/>
        <dbReference type="EC" id="7.2.2.8"/>
    </reaction>
</comment>
<feature type="transmembrane region" description="Helical" evidence="22">
    <location>
        <begin position="195"/>
        <end position="213"/>
    </location>
</feature>
<evidence type="ECO:0000256" key="17">
    <source>
        <dbReference type="ARBA" id="ARBA00023065"/>
    </source>
</evidence>
<dbReference type="Pfam" id="PF00403">
    <property type="entry name" value="HMA"/>
    <property type="match status" value="2"/>
</dbReference>
<evidence type="ECO:0000256" key="13">
    <source>
        <dbReference type="ARBA" id="ARBA00022842"/>
    </source>
</evidence>
<evidence type="ECO:0000256" key="12">
    <source>
        <dbReference type="ARBA" id="ARBA00022840"/>
    </source>
</evidence>
<feature type="domain" description="HMA" evidence="23">
    <location>
        <begin position="74"/>
        <end position="140"/>
    </location>
</feature>
<dbReference type="FunFam" id="2.70.150.10:FF:000020">
    <property type="entry name" value="Copper-exporting P-type ATPase A"/>
    <property type="match status" value="1"/>
</dbReference>
<evidence type="ECO:0000256" key="14">
    <source>
        <dbReference type="ARBA" id="ARBA00022967"/>
    </source>
</evidence>
<keyword evidence="7 22" id="KW-0812">Transmembrane</keyword>
<evidence type="ECO:0000256" key="6">
    <source>
        <dbReference type="ARBA" id="ARBA00022475"/>
    </source>
</evidence>
<keyword evidence="8 22" id="KW-0479">Metal-binding</keyword>
<dbReference type="SFLD" id="SFLDS00003">
    <property type="entry name" value="Haloacid_Dehalogenase"/>
    <property type="match status" value="1"/>
</dbReference>
<dbReference type="InterPro" id="IPR023298">
    <property type="entry name" value="ATPase_P-typ_TM_dom_sf"/>
</dbReference>
<keyword evidence="14" id="KW-1278">Translocase</keyword>
<dbReference type="InterPro" id="IPR023214">
    <property type="entry name" value="HAD_sf"/>
</dbReference>
<evidence type="ECO:0000256" key="5">
    <source>
        <dbReference type="ARBA" id="ARBA00022448"/>
    </source>
</evidence>
<feature type="transmembrane region" description="Helical" evidence="22">
    <location>
        <begin position="256"/>
        <end position="276"/>
    </location>
</feature>
<keyword evidence="13" id="KW-0460">Magnesium</keyword>
<dbReference type="NCBIfam" id="TIGR01512">
    <property type="entry name" value="ATPase-IB2_Cd"/>
    <property type="match status" value="1"/>
</dbReference>
<keyword evidence="15 22" id="KW-1133">Transmembrane helix</keyword>
<dbReference type="InterPro" id="IPR018303">
    <property type="entry name" value="ATPase_P-typ_P_site"/>
</dbReference>
<dbReference type="GO" id="GO:0005507">
    <property type="term" value="F:copper ion binding"/>
    <property type="evidence" value="ECO:0007669"/>
    <property type="project" value="InterPro"/>
</dbReference>
<dbReference type="SUPFAM" id="SSF55008">
    <property type="entry name" value="HMA, heavy metal-associated domain"/>
    <property type="match status" value="2"/>
</dbReference>
<feature type="transmembrane region" description="Helical" evidence="22">
    <location>
        <begin position="225"/>
        <end position="244"/>
    </location>
</feature>
<evidence type="ECO:0000256" key="16">
    <source>
        <dbReference type="ARBA" id="ARBA00023008"/>
    </source>
</evidence>
<dbReference type="OrthoDB" id="9760364at2"/>
<dbReference type="PANTHER" id="PTHR43520:SF8">
    <property type="entry name" value="P-TYPE CU(+) TRANSPORTER"/>
    <property type="match status" value="1"/>
</dbReference>
<dbReference type="EMBL" id="FRCR01000008">
    <property type="protein sequence ID" value="SHM62878.1"/>
    <property type="molecule type" value="Genomic_DNA"/>
</dbReference>
<reference evidence="25" key="1">
    <citation type="submission" date="2016-11" db="EMBL/GenBank/DDBJ databases">
        <authorList>
            <person name="Varghese N."/>
            <person name="Submissions S."/>
        </authorList>
    </citation>
    <scope>NUCLEOTIDE SEQUENCE [LARGE SCALE GENOMIC DNA]</scope>
    <source>
        <strain evidence="25">DSM 18802</strain>
    </source>
</reference>
<dbReference type="SFLD" id="SFLDF00027">
    <property type="entry name" value="p-type_atpase"/>
    <property type="match status" value="1"/>
</dbReference>
<dbReference type="FunFam" id="3.40.50.1000:FF:000333">
    <property type="entry name" value="Copper-transporting ATPase 2"/>
    <property type="match status" value="1"/>
</dbReference>
<evidence type="ECO:0000259" key="23">
    <source>
        <dbReference type="PROSITE" id="PS50846"/>
    </source>
</evidence>
<dbReference type="GO" id="GO:0055070">
    <property type="term" value="P:copper ion homeostasis"/>
    <property type="evidence" value="ECO:0007669"/>
    <property type="project" value="TreeGrafter"/>
</dbReference>
<name>A0A1M7KCD6_9FIRM</name>
<dbReference type="Gene3D" id="3.40.1110.10">
    <property type="entry name" value="Calcium-transporting ATPase, cytoplasmic domain N"/>
    <property type="match status" value="2"/>
</dbReference>
<proteinExistence type="inferred from homology"/>
<organism evidence="24 25">
    <name type="scientific">Caldanaerovirga acetigignens</name>
    <dbReference type="NCBI Taxonomy" id="447595"/>
    <lineage>
        <taxon>Bacteria</taxon>
        <taxon>Bacillati</taxon>
        <taxon>Bacillota</taxon>
        <taxon>Clostridia</taxon>
        <taxon>Thermosediminibacterales</taxon>
        <taxon>Thermosediminibacteraceae</taxon>
        <taxon>Caldanaerovirga</taxon>
    </lineage>
</organism>
<evidence type="ECO:0000256" key="10">
    <source>
        <dbReference type="ARBA" id="ARBA00022741"/>
    </source>
</evidence>
<keyword evidence="6 22" id="KW-1003">Cell membrane</keyword>
<gene>
    <name evidence="24" type="ORF">SAMN05660826_01510</name>
</gene>
<dbReference type="SUPFAM" id="SSF81653">
    <property type="entry name" value="Calcium ATPase, transduction domain A"/>
    <property type="match status" value="1"/>
</dbReference>
<dbReference type="Proteomes" id="UP000184375">
    <property type="component" value="Unassembled WGS sequence"/>
</dbReference>
<dbReference type="InterPro" id="IPR023299">
    <property type="entry name" value="ATPase_P-typ_cyto_dom_N"/>
</dbReference>
<dbReference type="InterPro" id="IPR017969">
    <property type="entry name" value="Heavy-metal-associated_CS"/>
</dbReference>
<dbReference type="InterPro" id="IPR001757">
    <property type="entry name" value="P_typ_ATPase"/>
</dbReference>
<sequence>MPEAVKKAALNIKGMTCASCAARIEKVLSKMAGVQEVNINFAVEKASIAFNPGEVSIADLVQKIRDLGYDVIPDRVELGLKNMSCASCAARIEKALSRAPGVLKASVNFASETATVEYLSSLTDVKTLIKVVRDIGYDAYEKTEMDVDREKREREREIRTLGSLVVISAILTVPLVLSMIFKFLGWYGGILDNPWFQIGLATPVQFVIGYRYYRGAYHTLKSGSANMDVLIAMGTTAAYFYSLYNVFALPMEMIHNYLYFEASAVIITLITLGKYLEAVAKGRTSEAIRKLLGLQAKTARVIRNGEEMEVPVEQVEVGDIVVVRPGEKIPVDGVIIEGYSSVDESMLTGESIPVEKRVGDEVIGATINKTGTFKFKATKVGKDTVLAQIVKLVEEAQGSKAPIQKLADQISGVFVPVVIAIALITFAVWYFVYGNFTAGLINAVAVLVIACPCALGLATPTSVMVGTGKGAEYGVLIKGGEHLERAHRIKAIVLDKTGTITKGKPEVTDIIPTGKLREEEILSFAAIAEKNSEHPLGEAIVNKAKEKGFELPDPENFEAIPGHGIYAKIKGREVYLGNRRLMKAKNISTESVEDLLTKLENEGKTAMIMAIDGTLEGIVAVADTVKENSKEAIDELKKMGIEVWMITGDNERTARAIARQVGIDKVMAEVLPEHKAEEVEKLKKQGKITAMVGDGINDALALVAADVGIAIGTGTDVAIETADITLMSGDLKGIVTAIKLSRATMRNIKQNLFWAFIYNTLGIPFAALGYLSPAIAGAAMAFSSVSVVTNALRLKKFKP</sequence>
<dbReference type="AlphaFoldDB" id="A0A1M7KCD6"/>
<dbReference type="SUPFAM" id="SSF56784">
    <property type="entry name" value="HAD-like"/>
    <property type="match status" value="1"/>
</dbReference>
<dbReference type="PANTHER" id="PTHR43520">
    <property type="entry name" value="ATP7, ISOFORM B"/>
    <property type="match status" value="1"/>
</dbReference>
<evidence type="ECO:0000313" key="25">
    <source>
        <dbReference type="Proteomes" id="UP000184375"/>
    </source>
</evidence>
<evidence type="ECO:0000256" key="4">
    <source>
        <dbReference type="ARBA" id="ARBA00015102"/>
    </source>
</evidence>
<dbReference type="GO" id="GO:0005524">
    <property type="term" value="F:ATP binding"/>
    <property type="evidence" value="ECO:0007669"/>
    <property type="project" value="UniProtKB-UniRule"/>
</dbReference>
<feature type="transmembrane region" description="Helical" evidence="22">
    <location>
        <begin position="410"/>
        <end position="432"/>
    </location>
</feature>
<feature type="transmembrane region" description="Helical" evidence="22">
    <location>
        <begin position="774"/>
        <end position="792"/>
    </location>
</feature>
<dbReference type="NCBIfam" id="TIGR00003">
    <property type="entry name" value="copper ion binding protein"/>
    <property type="match status" value="1"/>
</dbReference>
<keyword evidence="25" id="KW-1185">Reference proteome</keyword>
<keyword evidence="16" id="KW-0186">Copper</keyword>
<dbReference type="GO" id="GO:0140581">
    <property type="term" value="F:P-type monovalent copper transporter activity"/>
    <property type="evidence" value="ECO:0007669"/>
    <property type="project" value="UniProtKB-EC"/>
</dbReference>
<keyword evidence="10 22" id="KW-0547">Nucleotide-binding</keyword>
<dbReference type="GO" id="GO:0016887">
    <property type="term" value="F:ATP hydrolysis activity"/>
    <property type="evidence" value="ECO:0007669"/>
    <property type="project" value="InterPro"/>
</dbReference>
<feature type="transmembrane region" description="Helical" evidence="22">
    <location>
        <begin position="751"/>
        <end position="768"/>
    </location>
</feature>
<dbReference type="PROSITE" id="PS01047">
    <property type="entry name" value="HMA_1"/>
    <property type="match status" value="2"/>
</dbReference>
<evidence type="ECO:0000256" key="2">
    <source>
        <dbReference type="ARBA" id="ARBA00006024"/>
    </source>
</evidence>
<feature type="domain" description="HMA" evidence="23">
    <location>
        <begin position="6"/>
        <end position="72"/>
    </location>
</feature>
<dbReference type="InterPro" id="IPR036412">
    <property type="entry name" value="HAD-like_sf"/>
</dbReference>
<dbReference type="NCBIfam" id="TIGR01511">
    <property type="entry name" value="ATPase-IB1_Cu"/>
    <property type="match status" value="1"/>
</dbReference>
<comment type="subcellular location">
    <subcellularLocation>
        <location evidence="1">Cell membrane</location>
        <topology evidence="1">Multi-pass membrane protein</topology>
    </subcellularLocation>
</comment>
<dbReference type="Pfam" id="PF00122">
    <property type="entry name" value="E1-E2_ATPase"/>
    <property type="match status" value="1"/>
</dbReference>
<keyword evidence="12 22" id="KW-0067">ATP-binding</keyword>
<evidence type="ECO:0000256" key="15">
    <source>
        <dbReference type="ARBA" id="ARBA00022989"/>
    </source>
</evidence>
<dbReference type="Gene3D" id="3.30.70.100">
    <property type="match status" value="2"/>
</dbReference>
<evidence type="ECO:0000256" key="18">
    <source>
        <dbReference type="ARBA" id="ARBA00023136"/>
    </source>
</evidence>
<feature type="transmembrane region" description="Helical" evidence="22">
    <location>
        <begin position="161"/>
        <end position="183"/>
    </location>
</feature>
<dbReference type="FunFam" id="3.30.70.100:FF:000005">
    <property type="entry name" value="Copper-exporting P-type ATPase A"/>
    <property type="match status" value="2"/>
</dbReference>
<dbReference type="InterPro" id="IPR044492">
    <property type="entry name" value="P_typ_ATPase_HD_dom"/>
</dbReference>
<protein>
    <recommendedName>
        <fullName evidence="4">Copper-exporting P-type ATPase</fullName>
        <ecNumber evidence="3">7.2.2.8</ecNumber>
    </recommendedName>
    <alternativeName>
        <fullName evidence="19">Copper-exporting P-type ATPase A</fullName>
    </alternativeName>
    <alternativeName>
        <fullName evidence="20">Cu(+)-exporting ATPase</fullName>
    </alternativeName>
</protein>
<dbReference type="PRINTS" id="PR00119">
    <property type="entry name" value="CATATPASE"/>
</dbReference>
<dbReference type="InterPro" id="IPR036163">
    <property type="entry name" value="HMA_dom_sf"/>
</dbReference>
<dbReference type="PRINTS" id="PR00943">
    <property type="entry name" value="CUATPASE"/>
</dbReference>
<evidence type="ECO:0000256" key="21">
    <source>
        <dbReference type="ARBA" id="ARBA00049289"/>
    </source>
</evidence>
<evidence type="ECO:0000256" key="20">
    <source>
        <dbReference type="ARBA" id="ARBA00033239"/>
    </source>
</evidence>
<dbReference type="Gene3D" id="3.40.50.1000">
    <property type="entry name" value="HAD superfamily/HAD-like"/>
    <property type="match status" value="1"/>
</dbReference>
<dbReference type="PRINTS" id="PR00942">
    <property type="entry name" value="CUATPASEI"/>
</dbReference>
<dbReference type="GO" id="GO:0043682">
    <property type="term" value="F:P-type divalent copper transporter activity"/>
    <property type="evidence" value="ECO:0007669"/>
    <property type="project" value="TreeGrafter"/>
</dbReference>
<evidence type="ECO:0000256" key="8">
    <source>
        <dbReference type="ARBA" id="ARBA00022723"/>
    </source>
</evidence>
<keyword evidence="9" id="KW-0677">Repeat</keyword>
<keyword evidence="17" id="KW-0406">Ion transport</keyword>
<dbReference type="NCBIfam" id="TIGR01525">
    <property type="entry name" value="ATPase-IB_hvy"/>
    <property type="match status" value="1"/>
</dbReference>
<dbReference type="InterPro" id="IPR008250">
    <property type="entry name" value="ATPase_P-typ_transduc_dom_A_sf"/>
</dbReference>
<comment type="similarity">
    <text evidence="2 22">Belongs to the cation transport ATPase (P-type) (TC 3.A.3) family. Type IB subfamily.</text>
</comment>
<dbReference type="PROSITE" id="PS00154">
    <property type="entry name" value="ATPASE_E1_E2"/>
    <property type="match status" value="1"/>
</dbReference>
<feature type="transmembrane region" description="Helical" evidence="22">
    <location>
        <begin position="438"/>
        <end position="459"/>
    </location>
</feature>
<evidence type="ECO:0000256" key="1">
    <source>
        <dbReference type="ARBA" id="ARBA00004651"/>
    </source>
</evidence>
<dbReference type="Gene3D" id="2.70.150.10">
    <property type="entry name" value="Calcium-transporting ATPase, cytoplasmic transduction domain A"/>
    <property type="match status" value="1"/>
</dbReference>
<dbReference type="PROSITE" id="PS50846">
    <property type="entry name" value="HMA_2"/>
    <property type="match status" value="2"/>
</dbReference>
<dbReference type="InterPro" id="IPR006121">
    <property type="entry name" value="HMA_dom"/>
</dbReference>
<dbReference type="InterPro" id="IPR027256">
    <property type="entry name" value="P-typ_ATPase_IB"/>
</dbReference>